<name>A0A833V8D0_9POAL</name>
<evidence type="ECO:0000313" key="7">
    <source>
        <dbReference type="Proteomes" id="UP000623129"/>
    </source>
</evidence>
<evidence type="ECO:0000256" key="3">
    <source>
        <dbReference type="ARBA" id="ARBA00023125"/>
    </source>
</evidence>
<gene>
    <name evidence="6" type="ORF">FCM35_KLT05650</name>
</gene>
<evidence type="ECO:0000259" key="5">
    <source>
        <dbReference type="PROSITE" id="PS50888"/>
    </source>
</evidence>
<dbReference type="PANTHER" id="PTHR45844:SF9">
    <property type="entry name" value="OS09G0463900 PROTEIN"/>
    <property type="match status" value="1"/>
</dbReference>
<proteinExistence type="inferred from homology"/>
<evidence type="ECO:0000256" key="4">
    <source>
        <dbReference type="ARBA" id="ARBA00023163"/>
    </source>
</evidence>
<protein>
    <submittedName>
        <fullName evidence="6">Transcription factor bHLH30-like protein</fullName>
    </submittedName>
</protein>
<dbReference type="SUPFAM" id="SSF47459">
    <property type="entry name" value="HLH, helix-loop-helix DNA-binding domain"/>
    <property type="match status" value="1"/>
</dbReference>
<keyword evidence="3" id="KW-0238">DNA-binding</keyword>
<feature type="domain" description="BHLH" evidence="5">
    <location>
        <begin position="47"/>
        <end position="96"/>
    </location>
</feature>
<evidence type="ECO:0000256" key="1">
    <source>
        <dbReference type="ARBA" id="ARBA00005510"/>
    </source>
</evidence>
<dbReference type="InterPro" id="IPR045847">
    <property type="entry name" value="AIG1-like"/>
</dbReference>
<dbReference type="PANTHER" id="PTHR45844">
    <property type="entry name" value="TRANSCRIPTION FACTOR BHLH30"/>
    <property type="match status" value="1"/>
</dbReference>
<reference evidence="6" key="1">
    <citation type="submission" date="2020-01" db="EMBL/GenBank/DDBJ databases">
        <title>Genome sequence of Kobresia littledalei, the first chromosome-level genome in the family Cyperaceae.</title>
        <authorList>
            <person name="Qu G."/>
        </authorList>
    </citation>
    <scope>NUCLEOTIDE SEQUENCE</scope>
    <source>
        <strain evidence="6">C.B.Clarke</strain>
        <tissue evidence="6">Leaf</tissue>
    </source>
</reference>
<dbReference type="EMBL" id="SWLB01000015">
    <property type="protein sequence ID" value="KAF3328572.1"/>
    <property type="molecule type" value="Genomic_DNA"/>
</dbReference>
<keyword evidence="2" id="KW-0805">Transcription regulation</keyword>
<dbReference type="GO" id="GO:0003700">
    <property type="term" value="F:DNA-binding transcription factor activity"/>
    <property type="evidence" value="ECO:0007669"/>
    <property type="project" value="InterPro"/>
</dbReference>
<evidence type="ECO:0000256" key="2">
    <source>
        <dbReference type="ARBA" id="ARBA00023015"/>
    </source>
</evidence>
<dbReference type="Proteomes" id="UP000623129">
    <property type="component" value="Unassembled WGS sequence"/>
</dbReference>
<dbReference type="OrthoDB" id="71302at2759"/>
<dbReference type="SMART" id="SM00353">
    <property type="entry name" value="HLH"/>
    <property type="match status" value="1"/>
</dbReference>
<dbReference type="PROSITE" id="PS50888">
    <property type="entry name" value="BHLH"/>
    <property type="match status" value="1"/>
</dbReference>
<keyword evidence="7" id="KW-1185">Reference proteome</keyword>
<sequence length="234" mass="25459">MGSGSFSGSGSGSGSSLVLDGERGELVRAPAVRIGKKGGLLDEKAVIALRNHSEAEKRRRERINSHLSVLRGMISGTDKLDKAALLAQVINHVKLLKTTATEHAKGYTIPSDTDEVTVLCEPQTANTTNTSFLIRASICCDDSPELYPELKQSLQNLHARVVRAEISSLSGRVKIVFFIIPERGEGNGEMVDSVQHALRSALERVNSSMEFMPRDSLLNKRRRVSHFESSSSSS</sequence>
<dbReference type="InterPro" id="IPR036638">
    <property type="entry name" value="HLH_DNA-bd_sf"/>
</dbReference>
<evidence type="ECO:0000313" key="6">
    <source>
        <dbReference type="EMBL" id="KAF3328572.1"/>
    </source>
</evidence>
<dbReference type="Pfam" id="PF00010">
    <property type="entry name" value="HLH"/>
    <property type="match status" value="1"/>
</dbReference>
<accession>A0A833V8D0</accession>
<comment type="similarity">
    <text evidence="1">Belongs to the bHLH protein family.</text>
</comment>
<dbReference type="CDD" id="cd04873">
    <property type="entry name" value="ACT_UUR-ACR-like"/>
    <property type="match status" value="1"/>
</dbReference>
<dbReference type="GO" id="GO:0003677">
    <property type="term" value="F:DNA binding"/>
    <property type="evidence" value="ECO:0007669"/>
    <property type="project" value="UniProtKB-KW"/>
</dbReference>
<dbReference type="GO" id="GO:0046983">
    <property type="term" value="F:protein dimerization activity"/>
    <property type="evidence" value="ECO:0007669"/>
    <property type="project" value="InterPro"/>
</dbReference>
<comment type="caution">
    <text evidence="6">The sequence shown here is derived from an EMBL/GenBank/DDBJ whole genome shotgun (WGS) entry which is preliminary data.</text>
</comment>
<keyword evidence="4" id="KW-0804">Transcription</keyword>
<dbReference type="AlphaFoldDB" id="A0A833V8D0"/>
<dbReference type="Gene3D" id="4.10.280.10">
    <property type="entry name" value="Helix-loop-helix DNA-binding domain"/>
    <property type="match status" value="1"/>
</dbReference>
<dbReference type="InterPro" id="IPR011598">
    <property type="entry name" value="bHLH_dom"/>
</dbReference>
<organism evidence="6 7">
    <name type="scientific">Carex littledalei</name>
    <dbReference type="NCBI Taxonomy" id="544730"/>
    <lineage>
        <taxon>Eukaryota</taxon>
        <taxon>Viridiplantae</taxon>
        <taxon>Streptophyta</taxon>
        <taxon>Embryophyta</taxon>
        <taxon>Tracheophyta</taxon>
        <taxon>Spermatophyta</taxon>
        <taxon>Magnoliopsida</taxon>
        <taxon>Liliopsida</taxon>
        <taxon>Poales</taxon>
        <taxon>Cyperaceae</taxon>
        <taxon>Cyperoideae</taxon>
        <taxon>Cariceae</taxon>
        <taxon>Carex</taxon>
        <taxon>Carex subgen. Euthyceras</taxon>
    </lineage>
</organism>